<comment type="similarity">
    <text evidence="2">Belongs to the methyl-accepting chemotaxis (MCP) protein family.</text>
</comment>
<dbReference type="Gene3D" id="6.10.340.10">
    <property type="match status" value="1"/>
</dbReference>
<dbReference type="Pfam" id="PF00015">
    <property type="entry name" value="MCPsignal"/>
    <property type="match status" value="1"/>
</dbReference>
<feature type="domain" description="HAMP" evidence="6">
    <location>
        <begin position="212"/>
        <end position="264"/>
    </location>
</feature>
<dbReference type="GO" id="GO:0006935">
    <property type="term" value="P:chemotaxis"/>
    <property type="evidence" value="ECO:0007669"/>
    <property type="project" value="InterPro"/>
</dbReference>
<keyword evidence="4" id="KW-0812">Transmembrane</keyword>
<accession>A0A4R2S0I8</accession>
<dbReference type="InterPro" id="IPR004090">
    <property type="entry name" value="Chemotax_Me-accpt_rcpt"/>
</dbReference>
<dbReference type="Gene3D" id="1.20.120.30">
    <property type="entry name" value="Aspartate receptor, ligand-binding domain"/>
    <property type="match status" value="1"/>
</dbReference>
<evidence type="ECO:0000256" key="3">
    <source>
        <dbReference type="PROSITE-ProRule" id="PRU00284"/>
    </source>
</evidence>
<dbReference type="RefSeq" id="WP_131917895.1">
    <property type="nucleotide sequence ID" value="NZ_JAOQNU010000002.1"/>
</dbReference>
<dbReference type="InterPro" id="IPR024478">
    <property type="entry name" value="HlyB_4HB_MCP"/>
</dbReference>
<keyword evidence="4" id="KW-1133">Transmembrane helix</keyword>
<organism evidence="7 8">
    <name type="scientific">Heliophilum fasciatum</name>
    <dbReference type="NCBI Taxonomy" id="35700"/>
    <lineage>
        <taxon>Bacteria</taxon>
        <taxon>Bacillati</taxon>
        <taxon>Bacillota</taxon>
        <taxon>Clostridia</taxon>
        <taxon>Eubacteriales</taxon>
        <taxon>Heliobacteriaceae</taxon>
        <taxon>Heliophilum</taxon>
    </lineage>
</organism>
<dbReference type="InterPro" id="IPR004089">
    <property type="entry name" value="MCPsignal_dom"/>
</dbReference>
<keyword evidence="4" id="KW-0472">Membrane</keyword>
<sequence length="693" mass="76522">MNWIRNLKVAQKMMLLITLTALTMSIVGTINYYLMNEIKSNAEELYADKLLTVKWLNEIRTLQRDNEAKMQQAIWSTDEPTRLAYIQRVDENTGQIKDLQERYENTALDAFELEKIAEWKNQSKVYLAVRTRVLDFALREQKQAAYDLYIASARAFEQVSHTQQVLADHNSELANKLYGDIEAHAQQATLTMIGLNVLNIIIVGLLAMFLVREITVPLVGVQRQMNRAGAGDLTSRGEVRSTDEVGLLTASFNQMIRQQSDMVTTITRSADELAAASEQMAASTEEVSAAVSEIASTVYRIAEESEKGNQAVSESTEVLLELSSLIQIAKDKATKAAATSDTTAQAAHDGKRTVGETISSMEQIKEKAVETAEWMTTLNQYSQEIQQITETISNIASQTNLLALNAAIEAARAGEAGQGFAVVAEEVRKLAEQSNQGAVDVATLMRKVTENSTAALEATMQSRAVAEYGVRAVHNAGESLERILAAVNNTVAAVHDITQLTDEEVASSDRILHLIDSVSSVIENMNEQIQQVATSAEETTAAMDTIAAATEQTSAMASELRTSMTKFKTDDHQQVLSDVEILKRAKSDHLLWKLRIANMIDGLEQIDPESISTHTECNLGKWYFDTNNPLRDDSIFKHIDEPHAKVHALAKQAAQAYQTGNTAEAKRILGEIERNSQMVIADLDRLIRKKGGK</sequence>
<dbReference type="SMART" id="SM00304">
    <property type="entry name" value="HAMP"/>
    <property type="match status" value="1"/>
</dbReference>
<dbReference type="Pfam" id="PF13682">
    <property type="entry name" value="CZB"/>
    <property type="match status" value="1"/>
</dbReference>
<evidence type="ECO:0000256" key="2">
    <source>
        <dbReference type="ARBA" id="ARBA00029447"/>
    </source>
</evidence>
<dbReference type="CDD" id="cd06225">
    <property type="entry name" value="HAMP"/>
    <property type="match status" value="1"/>
</dbReference>
<dbReference type="GO" id="GO:0004888">
    <property type="term" value="F:transmembrane signaling receptor activity"/>
    <property type="evidence" value="ECO:0007669"/>
    <property type="project" value="InterPro"/>
</dbReference>
<name>A0A4R2S0I8_9FIRM</name>
<dbReference type="InterPro" id="IPR003660">
    <property type="entry name" value="HAMP_dom"/>
</dbReference>
<dbReference type="PANTHER" id="PTHR32089:SF112">
    <property type="entry name" value="LYSOZYME-LIKE PROTEIN-RELATED"/>
    <property type="match status" value="1"/>
</dbReference>
<dbReference type="PRINTS" id="PR00260">
    <property type="entry name" value="CHEMTRNSDUCR"/>
</dbReference>
<gene>
    <name evidence="7" type="ORF">EDD73_10293</name>
</gene>
<evidence type="ECO:0000259" key="5">
    <source>
        <dbReference type="PROSITE" id="PS50111"/>
    </source>
</evidence>
<feature type="domain" description="Methyl-accepting transducer" evidence="5">
    <location>
        <begin position="283"/>
        <end position="519"/>
    </location>
</feature>
<dbReference type="SMART" id="SM00283">
    <property type="entry name" value="MA"/>
    <property type="match status" value="1"/>
</dbReference>
<keyword evidence="1 3" id="KW-0807">Transducer</keyword>
<dbReference type="GO" id="GO:0007165">
    <property type="term" value="P:signal transduction"/>
    <property type="evidence" value="ECO:0007669"/>
    <property type="project" value="UniProtKB-KW"/>
</dbReference>
<dbReference type="OrthoDB" id="5392220at2"/>
<keyword evidence="8" id="KW-1185">Reference proteome</keyword>
<dbReference type="Pfam" id="PF00672">
    <property type="entry name" value="HAMP"/>
    <property type="match status" value="1"/>
</dbReference>
<evidence type="ECO:0000256" key="1">
    <source>
        <dbReference type="ARBA" id="ARBA00023224"/>
    </source>
</evidence>
<dbReference type="AlphaFoldDB" id="A0A4R2S0I8"/>
<dbReference type="Pfam" id="PF12729">
    <property type="entry name" value="4HB_MCP_1"/>
    <property type="match status" value="1"/>
</dbReference>
<evidence type="ECO:0000313" key="7">
    <source>
        <dbReference type="EMBL" id="TCP68697.1"/>
    </source>
</evidence>
<dbReference type="InterPro" id="IPR025991">
    <property type="entry name" value="Chemoreceptor_zinc-bind_dom"/>
</dbReference>
<reference evidence="7 8" key="1">
    <citation type="submission" date="2019-03" db="EMBL/GenBank/DDBJ databases">
        <title>Genomic Encyclopedia of Type Strains, Phase IV (KMG-IV): sequencing the most valuable type-strain genomes for metagenomic binning, comparative biology and taxonomic classification.</title>
        <authorList>
            <person name="Goeker M."/>
        </authorList>
    </citation>
    <scope>NUCLEOTIDE SEQUENCE [LARGE SCALE GENOMIC DNA]</scope>
    <source>
        <strain evidence="7 8">DSM 11170</strain>
    </source>
</reference>
<protein>
    <submittedName>
        <fullName evidence="7">Methyl-accepting chemotaxis protein</fullName>
    </submittedName>
</protein>
<proteinExistence type="inferred from homology"/>
<dbReference type="PROSITE" id="PS50111">
    <property type="entry name" value="CHEMOTAXIS_TRANSDUC_2"/>
    <property type="match status" value="1"/>
</dbReference>
<dbReference type="GO" id="GO:0016020">
    <property type="term" value="C:membrane"/>
    <property type="evidence" value="ECO:0007669"/>
    <property type="project" value="InterPro"/>
</dbReference>
<dbReference type="PROSITE" id="PS50885">
    <property type="entry name" value="HAMP"/>
    <property type="match status" value="1"/>
</dbReference>
<comment type="caution">
    <text evidence="7">The sequence shown here is derived from an EMBL/GenBank/DDBJ whole genome shotgun (WGS) entry which is preliminary data.</text>
</comment>
<dbReference type="EMBL" id="SLXT01000002">
    <property type="protein sequence ID" value="TCP68697.1"/>
    <property type="molecule type" value="Genomic_DNA"/>
</dbReference>
<dbReference type="SUPFAM" id="SSF58104">
    <property type="entry name" value="Methyl-accepting chemotaxis protein (MCP) signaling domain"/>
    <property type="match status" value="2"/>
</dbReference>
<evidence type="ECO:0000259" key="6">
    <source>
        <dbReference type="PROSITE" id="PS50885"/>
    </source>
</evidence>
<dbReference type="Gene3D" id="1.10.287.950">
    <property type="entry name" value="Methyl-accepting chemotaxis protein"/>
    <property type="match status" value="1"/>
</dbReference>
<feature type="transmembrane region" description="Helical" evidence="4">
    <location>
        <begin position="13"/>
        <end position="34"/>
    </location>
</feature>
<dbReference type="PANTHER" id="PTHR32089">
    <property type="entry name" value="METHYL-ACCEPTING CHEMOTAXIS PROTEIN MCPB"/>
    <property type="match status" value="1"/>
</dbReference>
<evidence type="ECO:0000313" key="8">
    <source>
        <dbReference type="Proteomes" id="UP000294813"/>
    </source>
</evidence>
<dbReference type="Proteomes" id="UP000294813">
    <property type="component" value="Unassembled WGS sequence"/>
</dbReference>
<evidence type="ECO:0000256" key="4">
    <source>
        <dbReference type="SAM" id="Phobius"/>
    </source>
</evidence>